<keyword evidence="4" id="KW-1003">Cell membrane</keyword>
<dbReference type="Proteomes" id="UP001165092">
    <property type="component" value="Unassembled WGS sequence"/>
</dbReference>
<keyword evidence="8" id="KW-0811">Translocation</keyword>
<evidence type="ECO:0008006" key="14">
    <source>
        <dbReference type="Google" id="ProtNLM"/>
    </source>
</evidence>
<dbReference type="SMART" id="SM01323">
    <property type="entry name" value="YajC"/>
    <property type="match status" value="1"/>
</dbReference>
<dbReference type="GO" id="GO:0005886">
    <property type="term" value="C:plasma membrane"/>
    <property type="evidence" value="ECO:0007669"/>
    <property type="project" value="UniProtKB-SubCell"/>
</dbReference>
<feature type="transmembrane region" description="Helical" evidence="11">
    <location>
        <begin position="18"/>
        <end position="37"/>
    </location>
</feature>
<dbReference type="InterPro" id="IPR003849">
    <property type="entry name" value="Preprotein_translocase_YajC"/>
</dbReference>
<evidence type="ECO:0000256" key="3">
    <source>
        <dbReference type="ARBA" id="ARBA00022448"/>
    </source>
</evidence>
<comment type="caution">
    <text evidence="12">The sequence shown here is derived from an EMBL/GenBank/DDBJ whole genome shotgun (WGS) entry which is preliminary data.</text>
</comment>
<evidence type="ECO:0000256" key="8">
    <source>
        <dbReference type="ARBA" id="ARBA00023010"/>
    </source>
</evidence>
<dbReference type="EMBL" id="BSQG01000003">
    <property type="protein sequence ID" value="GLU48105.1"/>
    <property type="molecule type" value="Genomic_DNA"/>
</dbReference>
<proteinExistence type="inferred from homology"/>
<organism evidence="12 13">
    <name type="scientific">Nocardiopsis ansamitocini</name>
    <dbReference type="NCBI Taxonomy" id="1670832"/>
    <lineage>
        <taxon>Bacteria</taxon>
        <taxon>Bacillati</taxon>
        <taxon>Actinomycetota</taxon>
        <taxon>Actinomycetes</taxon>
        <taxon>Streptosporangiales</taxon>
        <taxon>Nocardiopsidaceae</taxon>
        <taxon>Nocardiopsis</taxon>
    </lineage>
</organism>
<dbReference type="NCBIfam" id="TIGR00739">
    <property type="entry name" value="yajC"/>
    <property type="match status" value="1"/>
</dbReference>
<reference evidence="12" key="1">
    <citation type="submission" date="2023-02" db="EMBL/GenBank/DDBJ databases">
        <title>Nocardiopsis ansamitocini NBRC 112285.</title>
        <authorList>
            <person name="Ichikawa N."/>
            <person name="Sato H."/>
            <person name="Tonouchi N."/>
        </authorList>
    </citation>
    <scope>NUCLEOTIDE SEQUENCE</scope>
    <source>
        <strain evidence="12">NBRC 112285</strain>
    </source>
</reference>
<feature type="compositionally biased region" description="Basic and acidic residues" evidence="10">
    <location>
        <begin position="111"/>
        <end position="129"/>
    </location>
</feature>
<accession>A0A9W6P6J2</accession>
<evidence type="ECO:0000256" key="10">
    <source>
        <dbReference type="SAM" id="MobiDB-lite"/>
    </source>
</evidence>
<gene>
    <name evidence="12" type="ORF">Nans01_24560</name>
</gene>
<evidence type="ECO:0000256" key="1">
    <source>
        <dbReference type="ARBA" id="ARBA00004162"/>
    </source>
</evidence>
<keyword evidence="9 11" id="KW-0472">Membrane</keyword>
<dbReference type="GO" id="GO:0015031">
    <property type="term" value="P:protein transport"/>
    <property type="evidence" value="ECO:0007669"/>
    <property type="project" value="UniProtKB-KW"/>
</dbReference>
<evidence type="ECO:0000256" key="7">
    <source>
        <dbReference type="ARBA" id="ARBA00022989"/>
    </source>
</evidence>
<dbReference type="PANTHER" id="PTHR33909">
    <property type="entry name" value="SEC TRANSLOCON ACCESSORY COMPLEX SUBUNIT YAJC"/>
    <property type="match status" value="1"/>
</dbReference>
<evidence type="ECO:0000256" key="5">
    <source>
        <dbReference type="ARBA" id="ARBA00022692"/>
    </source>
</evidence>
<evidence type="ECO:0000313" key="12">
    <source>
        <dbReference type="EMBL" id="GLU48105.1"/>
    </source>
</evidence>
<keyword evidence="5 11" id="KW-0812">Transmembrane</keyword>
<dbReference type="AlphaFoldDB" id="A0A9W6P6J2"/>
<evidence type="ECO:0000256" key="6">
    <source>
        <dbReference type="ARBA" id="ARBA00022927"/>
    </source>
</evidence>
<dbReference type="PRINTS" id="PR01853">
    <property type="entry name" value="YAJCTRNLCASE"/>
</dbReference>
<dbReference type="CDD" id="cd12087">
    <property type="entry name" value="TM_EGFR-like"/>
    <property type="match status" value="1"/>
</dbReference>
<keyword evidence="3" id="KW-0813">Transport</keyword>
<dbReference type="Pfam" id="PF02699">
    <property type="entry name" value="YajC"/>
    <property type="match status" value="1"/>
</dbReference>
<evidence type="ECO:0000313" key="13">
    <source>
        <dbReference type="Proteomes" id="UP001165092"/>
    </source>
</evidence>
<feature type="region of interest" description="Disordered" evidence="10">
    <location>
        <begin position="96"/>
        <end position="129"/>
    </location>
</feature>
<comment type="subcellular location">
    <subcellularLocation>
        <location evidence="1">Cell membrane</location>
        <topology evidence="1">Single-pass membrane protein</topology>
    </subcellularLocation>
</comment>
<evidence type="ECO:0000256" key="4">
    <source>
        <dbReference type="ARBA" id="ARBA00022475"/>
    </source>
</evidence>
<evidence type="ECO:0000256" key="9">
    <source>
        <dbReference type="ARBA" id="ARBA00023136"/>
    </source>
</evidence>
<name>A0A9W6P6J2_9ACTN</name>
<keyword evidence="13" id="KW-1185">Reference proteome</keyword>
<dbReference type="PANTHER" id="PTHR33909:SF1">
    <property type="entry name" value="SEC TRANSLOCON ACCESSORY COMPLEX SUBUNIT YAJC"/>
    <property type="match status" value="1"/>
</dbReference>
<evidence type="ECO:0000256" key="11">
    <source>
        <dbReference type="SAM" id="Phobius"/>
    </source>
</evidence>
<protein>
    <recommendedName>
        <fullName evidence="14">Preprotein translocase subunit YajC</fullName>
    </recommendedName>
</protein>
<comment type="similarity">
    <text evidence="2">Belongs to the YajC family.</text>
</comment>
<sequence length="129" mass="14159">MQGLLNFAAEGQGQGSGVLGQILIFVLIIAVFYLLFFRPQQKRRQQEMQMQSELGPGTEVMTKAGIYGTITEVHDNDVELEISPGTRIRMVKAGVGEVINPQEPQVDDTPVEDRPDFGNDPGDGRGDNK</sequence>
<keyword evidence="7 11" id="KW-1133">Transmembrane helix</keyword>
<dbReference type="RefSeq" id="WP_432707469.1">
    <property type="nucleotide sequence ID" value="NZ_BSQG01000003.1"/>
</dbReference>
<keyword evidence="6" id="KW-0653">Protein transport</keyword>
<evidence type="ECO:0000256" key="2">
    <source>
        <dbReference type="ARBA" id="ARBA00006742"/>
    </source>
</evidence>